<dbReference type="AlphaFoldDB" id="A0A0A9DAV8"/>
<reference evidence="1" key="2">
    <citation type="journal article" date="2015" name="Data Brief">
        <title>Shoot transcriptome of the giant reed, Arundo donax.</title>
        <authorList>
            <person name="Barrero R.A."/>
            <person name="Guerrero F.D."/>
            <person name="Moolhuijzen P."/>
            <person name="Goolsby J.A."/>
            <person name="Tidwell J."/>
            <person name="Bellgard S.E."/>
            <person name="Bellgard M.I."/>
        </authorList>
    </citation>
    <scope>NUCLEOTIDE SEQUENCE</scope>
    <source>
        <tissue evidence="1">Shoot tissue taken approximately 20 cm above the soil surface</tissue>
    </source>
</reference>
<name>A0A0A9DAV8_ARUDO</name>
<reference evidence="1" key="1">
    <citation type="submission" date="2014-09" db="EMBL/GenBank/DDBJ databases">
        <authorList>
            <person name="Magalhaes I.L.F."/>
            <person name="Oliveira U."/>
            <person name="Santos F.R."/>
            <person name="Vidigal T.H.D.A."/>
            <person name="Brescovit A.D."/>
            <person name="Santos A.J."/>
        </authorList>
    </citation>
    <scope>NUCLEOTIDE SEQUENCE</scope>
    <source>
        <tissue evidence="1">Shoot tissue taken approximately 20 cm above the soil surface</tissue>
    </source>
</reference>
<sequence>MNHVTFLFLLYQEPTNRLYNTNDFTLSLIPTASILTGTGKGMEKSERS</sequence>
<evidence type="ECO:0000313" key="1">
    <source>
        <dbReference type="EMBL" id="JAD84946.1"/>
    </source>
</evidence>
<accession>A0A0A9DAV8</accession>
<protein>
    <submittedName>
        <fullName evidence="1">Uncharacterized protein</fullName>
    </submittedName>
</protein>
<dbReference type="EMBL" id="GBRH01212949">
    <property type="protein sequence ID" value="JAD84946.1"/>
    <property type="molecule type" value="Transcribed_RNA"/>
</dbReference>
<proteinExistence type="predicted"/>
<organism evidence="1">
    <name type="scientific">Arundo donax</name>
    <name type="common">Giant reed</name>
    <name type="synonym">Donax arundinaceus</name>
    <dbReference type="NCBI Taxonomy" id="35708"/>
    <lineage>
        <taxon>Eukaryota</taxon>
        <taxon>Viridiplantae</taxon>
        <taxon>Streptophyta</taxon>
        <taxon>Embryophyta</taxon>
        <taxon>Tracheophyta</taxon>
        <taxon>Spermatophyta</taxon>
        <taxon>Magnoliopsida</taxon>
        <taxon>Liliopsida</taxon>
        <taxon>Poales</taxon>
        <taxon>Poaceae</taxon>
        <taxon>PACMAD clade</taxon>
        <taxon>Arundinoideae</taxon>
        <taxon>Arundineae</taxon>
        <taxon>Arundo</taxon>
    </lineage>
</organism>